<evidence type="ECO:0000259" key="4">
    <source>
        <dbReference type="Pfam" id="PF00437"/>
    </source>
</evidence>
<name>A0A1F7FL97_UNCRA</name>
<dbReference type="CDD" id="cd01129">
    <property type="entry name" value="PulE-GspE-like"/>
    <property type="match status" value="1"/>
</dbReference>
<dbReference type="FunFam" id="3.40.50.300:FF:000398">
    <property type="entry name" value="Type IV pilus assembly ATPase PilB"/>
    <property type="match status" value="1"/>
</dbReference>
<keyword evidence="2" id="KW-0547">Nucleotide-binding</keyword>
<evidence type="ECO:0000256" key="1">
    <source>
        <dbReference type="ARBA" id="ARBA00006611"/>
    </source>
</evidence>
<dbReference type="GO" id="GO:0016887">
    <property type="term" value="F:ATP hydrolysis activity"/>
    <property type="evidence" value="ECO:0007669"/>
    <property type="project" value="TreeGrafter"/>
</dbReference>
<dbReference type="EMBL" id="MFYX01000007">
    <property type="protein sequence ID" value="OGK07440.1"/>
    <property type="molecule type" value="Genomic_DNA"/>
</dbReference>
<proteinExistence type="inferred from homology"/>
<evidence type="ECO:0000256" key="3">
    <source>
        <dbReference type="ARBA" id="ARBA00022840"/>
    </source>
</evidence>
<dbReference type="Pfam" id="PF00437">
    <property type="entry name" value="T2SSE"/>
    <property type="match status" value="1"/>
</dbReference>
<dbReference type="Gene3D" id="3.30.300.160">
    <property type="entry name" value="Type II secretion system, protein E, N-terminal domain"/>
    <property type="match status" value="1"/>
</dbReference>
<keyword evidence="3" id="KW-0067">ATP-binding</keyword>
<dbReference type="InterPro" id="IPR027417">
    <property type="entry name" value="P-loop_NTPase"/>
</dbReference>
<dbReference type="InterPro" id="IPR007831">
    <property type="entry name" value="T2SS_GspE_N"/>
</dbReference>
<reference evidence="6 7" key="1">
    <citation type="journal article" date="2016" name="Nat. Commun.">
        <title>Thousands of microbial genomes shed light on interconnected biogeochemical processes in an aquifer system.</title>
        <authorList>
            <person name="Anantharaman K."/>
            <person name="Brown C.T."/>
            <person name="Hug L.A."/>
            <person name="Sharon I."/>
            <person name="Castelle C.J."/>
            <person name="Probst A.J."/>
            <person name="Thomas B.C."/>
            <person name="Singh A."/>
            <person name="Wilkins M.J."/>
            <person name="Karaoz U."/>
            <person name="Brodie E.L."/>
            <person name="Williams K.H."/>
            <person name="Hubbard S.S."/>
            <person name="Banfield J.F."/>
        </authorList>
    </citation>
    <scope>NUCLEOTIDE SEQUENCE [LARGE SCALE GENOMIC DNA]</scope>
</reference>
<dbReference type="InterPro" id="IPR001482">
    <property type="entry name" value="T2SS/T4SS_dom"/>
</dbReference>
<sequence>MDKCHLKSAIAELSVSGNSLREKVQTKAPLDDLAYNLLMQDHFNVLAEDITSYVIEKDIIDLIPYKAATEYCVLPLKKEGNTLFVAMIDPTDMDVIEDLVYITQGSVKPVLSSRTIISKVIESAYPQKSRTIAGVDYALKEDGALKQENGRPVSLKSSEKSPVISLINQIISNAIAQQASDIHFEPAESVLKVRYRIDGVLQEVTEISGYKKAEALSRLKIMASLDIAEKRRPQDGRISIMGQGRSIDIRVSTFPTTFGEKVVLRILDRYGQKLNLNDLGFDTEKLEAFKRAIRLPYGMILVTGPTGSGKSSTLYAGLNHIKSPEINISTIEDPIEYKIDGINQAQVKNDINFTFANALRTLLRQDPNVIMVGEIRDKDTADIAIRSALTGHLVLSTLHTNDAVSSITRLQDMGVESFLISSALNLVVAQRLVRKICTNCKTETTISQNELAELGLAGQNPVFYQGKGCSRCNNTGYKGRIALFEALRIDDEIKTLITEKAGANELRKRAIEKGMSTLRMDGIAKLKGGITTISEVIRETTLG</sequence>
<dbReference type="Gene3D" id="3.30.450.90">
    <property type="match status" value="1"/>
</dbReference>
<evidence type="ECO:0000313" key="6">
    <source>
        <dbReference type="EMBL" id="OGK07440.1"/>
    </source>
</evidence>
<dbReference type="GO" id="GO:0005524">
    <property type="term" value="F:ATP binding"/>
    <property type="evidence" value="ECO:0007669"/>
    <property type="project" value="UniProtKB-KW"/>
</dbReference>
<evidence type="ECO:0008006" key="8">
    <source>
        <dbReference type="Google" id="ProtNLM"/>
    </source>
</evidence>
<evidence type="ECO:0000259" key="5">
    <source>
        <dbReference type="Pfam" id="PF05157"/>
    </source>
</evidence>
<feature type="domain" description="Type II secretion system protein GspE N-terminal" evidence="5">
    <location>
        <begin position="48"/>
        <end position="129"/>
    </location>
</feature>
<comment type="similarity">
    <text evidence="1">Belongs to the GSP E family.</text>
</comment>
<evidence type="ECO:0000313" key="7">
    <source>
        <dbReference type="Proteomes" id="UP000179243"/>
    </source>
</evidence>
<dbReference type="InterPro" id="IPR037257">
    <property type="entry name" value="T2SS_E_N_sf"/>
</dbReference>
<protein>
    <recommendedName>
        <fullName evidence="8">Type II secretion system protein GspE</fullName>
    </recommendedName>
</protein>
<dbReference type="Proteomes" id="UP000179243">
    <property type="component" value="Unassembled WGS sequence"/>
</dbReference>
<gene>
    <name evidence="6" type="ORF">A2519_11115</name>
</gene>
<dbReference type="PANTHER" id="PTHR30258">
    <property type="entry name" value="TYPE II SECRETION SYSTEM PROTEIN GSPE-RELATED"/>
    <property type="match status" value="1"/>
</dbReference>
<dbReference type="GO" id="GO:0005886">
    <property type="term" value="C:plasma membrane"/>
    <property type="evidence" value="ECO:0007669"/>
    <property type="project" value="TreeGrafter"/>
</dbReference>
<organism evidence="6 7">
    <name type="scientific">Candidatus Raymondbacteria bacterium RIFOXYD12_FULL_49_13</name>
    <dbReference type="NCBI Taxonomy" id="1817890"/>
    <lineage>
        <taxon>Bacteria</taxon>
        <taxon>Raymondiibacteriota</taxon>
    </lineage>
</organism>
<dbReference type="Gene3D" id="3.40.50.300">
    <property type="entry name" value="P-loop containing nucleotide triphosphate hydrolases"/>
    <property type="match status" value="1"/>
</dbReference>
<dbReference type="PANTHER" id="PTHR30258:SF1">
    <property type="entry name" value="PROTEIN TRANSPORT PROTEIN HOFB HOMOLOG"/>
    <property type="match status" value="1"/>
</dbReference>
<dbReference type="AlphaFoldDB" id="A0A1F7FL97"/>
<feature type="domain" description="Bacterial type II secretion system protein E" evidence="4">
    <location>
        <begin position="158"/>
        <end position="538"/>
    </location>
</feature>
<dbReference type="SUPFAM" id="SSF52540">
    <property type="entry name" value="P-loop containing nucleoside triphosphate hydrolases"/>
    <property type="match status" value="1"/>
</dbReference>
<dbReference type="FunFam" id="3.30.450.90:FF:000001">
    <property type="entry name" value="Type II secretion system ATPase GspE"/>
    <property type="match status" value="1"/>
</dbReference>
<accession>A0A1F7FL97</accession>
<evidence type="ECO:0000256" key="2">
    <source>
        <dbReference type="ARBA" id="ARBA00022741"/>
    </source>
</evidence>
<comment type="caution">
    <text evidence="6">The sequence shown here is derived from an EMBL/GenBank/DDBJ whole genome shotgun (WGS) entry which is preliminary data.</text>
</comment>
<dbReference type="Pfam" id="PF05157">
    <property type="entry name" value="MshEN"/>
    <property type="match status" value="1"/>
</dbReference>
<dbReference type="SUPFAM" id="SSF160246">
    <property type="entry name" value="EspE N-terminal domain-like"/>
    <property type="match status" value="1"/>
</dbReference>